<dbReference type="Proteomes" id="UP000038830">
    <property type="component" value="Unassembled WGS sequence"/>
</dbReference>
<dbReference type="PROSITE" id="PS50082">
    <property type="entry name" value="WD_REPEATS_2"/>
    <property type="match status" value="2"/>
</dbReference>
<feature type="repeat" description="WD" evidence="1">
    <location>
        <begin position="363"/>
        <end position="389"/>
    </location>
</feature>
<gene>
    <name evidence="4" type="primary">SPT8</name>
    <name evidence="4" type="ORF">BN1211_4306</name>
</gene>
<dbReference type="InterPro" id="IPR036322">
    <property type="entry name" value="WD40_repeat_dom_sf"/>
</dbReference>
<proteinExistence type="predicted"/>
<accession>A0A0H5C6K4</accession>
<protein>
    <submittedName>
        <fullName evidence="4">SPT8 protein</fullName>
    </submittedName>
</protein>
<evidence type="ECO:0000256" key="1">
    <source>
        <dbReference type="PROSITE-ProRule" id="PRU00221"/>
    </source>
</evidence>
<feature type="domain" description="Transcription factor spt8 beta-propeller" evidence="3">
    <location>
        <begin position="121"/>
        <end position="533"/>
    </location>
</feature>
<dbReference type="Pfam" id="PF23798">
    <property type="entry name" value="Beta-prop_SPT8"/>
    <property type="match status" value="1"/>
</dbReference>
<feature type="compositionally biased region" description="Acidic residues" evidence="2">
    <location>
        <begin position="42"/>
        <end position="76"/>
    </location>
</feature>
<name>A0A0H5C6K4_CYBJN</name>
<dbReference type="PANTHER" id="PTHR19879">
    <property type="entry name" value="TRANSCRIPTION INITIATION FACTOR TFIID"/>
    <property type="match status" value="1"/>
</dbReference>
<dbReference type="Gene3D" id="2.130.10.10">
    <property type="entry name" value="YVTN repeat-like/Quinoprotein amine dehydrogenase"/>
    <property type="match status" value="2"/>
</dbReference>
<dbReference type="PROSITE" id="PS50294">
    <property type="entry name" value="WD_REPEATS_REGION"/>
    <property type="match status" value="1"/>
</dbReference>
<dbReference type="AlphaFoldDB" id="A0A0H5C6K4"/>
<reference evidence="5" key="1">
    <citation type="journal article" date="2015" name="J. Biotechnol.">
        <title>The structure of the Cyberlindnera jadinii genome and its relation to Candida utilis analyzed by the occurrence of single nucleotide polymorphisms.</title>
        <authorList>
            <person name="Rupp O."/>
            <person name="Brinkrolf K."/>
            <person name="Buerth C."/>
            <person name="Kunigo M."/>
            <person name="Schneider J."/>
            <person name="Jaenicke S."/>
            <person name="Goesmann A."/>
            <person name="Puehler A."/>
            <person name="Jaeger K.-E."/>
            <person name="Ernst J.F."/>
        </authorList>
    </citation>
    <scope>NUCLEOTIDE SEQUENCE [LARGE SCALE GENOMIC DNA]</scope>
    <source>
        <strain evidence="5">ATCC 18201 / CBS 1600 / BCRC 20928 / JCM 3617 / NBRC 0987 / NRRL Y-1542</strain>
    </source>
</reference>
<evidence type="ECO:0000313" key="5">
    <source>
        <dbReference type="Proteomes" id="UP000038830"/>
    </source>
</evidence>
<dbReference type="EMBL" id="CDQK01000005">
    <property type="protein sequence ID" value="CEP23663.1"/>
    <property type="molecule type" value="Genomic_DNA"/>
</dbReference>
<dbReference type="SUPFAM" id="SSF50978">
    <property type="entry name" value="WD40 repeat-like"/>
    <property type="match status" value="1"/>
</dbReference>
<feature type="repeat" description="WD" evidence="1">
    <location>
        <begin position="253"/>
        <end position="294"/>
    </location>
</feature>
<keyword evidence="1" id="KW-0853">WD repeat</keyword>
<dbReference type="PANTHER" id="PTHR19879:SF9">
    <property type="entry name" value="TRANSCRIPTION INITIATION FACTOR TFIID SUBUNIT 5"/>
    <property type="match status" value="1"/>
</dbReference>
<feature type="compositionally biased region" description="Acidic residues" evidence="2">
    <location>
        <begin position="323"/>
        <end position="340"/>
    </location>
</feature>
<dbReference type="InterPro" id="IPR057544">
    <property type="entry name" value="Beta-prop_SPT8"/>
</dbReference>
<feature type="compositionally biased region" description="Acidic residues" evidence="2">
    <location>
        <begin position="16"/>
        <end position="32"/>
    </location>
</feature>
<evidence type="ECO:0000313" key="4">
    <source>
        <dbReference type="EMBL" id="CEP23663.1"/>
    </source>
</evidence>
<dbReference type="InterPro" id="IPR001680">
    <property type="entry name" value="WD40_rpt"/>
</dbReference>
<evidence type="ECO:0000256" key="2">
    <source>
        <dbReference type="SAM" id="MobiDB-lite"/>
    </source>
</evidence>
<dbReference type="SMART" id="SM00320">
    <property type="entry name" value="WD40"/>
    <property type="match status" value="6"/>
</dbReference>
<organism evidence="4 5">
    <name type="scientific">Cyberlindnera jadinii (strain ATCC 18201 / CBS 1600 / BCRC 20928 / JCM 3617 / NBRC 0987 / NRRL Y-1542)</name>
    <name type="common">Torula yeast</name>
    <name type="synonym">Candida utilis</name>
    <dbReference type="NCBI Taxonomy" id="983966"/>
    <lineage>
        <taxon>Eukaryota</taxon>
        <taxon>Fungi</taxon>
        <taxon>Dikarya</taxon>
        <taxon>Ascomycota</taxon>
        <taxon>Saccharomycotina</taxon>
        <taxon>Saccharomycetes</taxon>
        <taxon>Phaffomycetales</taxon>
        <taxon>Phaffomycetaceae</taxon>
        <taxon>Cyberlindnera</taxon>
    </lineage>
</organism>
<feature type="region of interest" description="Disordered" evidence="2">
    <location>
        <begin position="314"/>
        <end position="362"/>
    </location>
</feature>
<feature type="region of interest" description="Disordered" evidence="2">
    <location>
        <begin position="1"/>
        <end position="96"/>
    </location>
</feature>
<evidence type="ECO:0000259" key="3">
    <source>
        <dbReference type="Pfam" id="PF23798"/>
    </source>
</evidence>
<sequence length="536" mass="59747">MALEEDDIFKESDIPLGEDEDEEMEEEEEELNSLEKVNEPEHENEDEDMEEDEEQEQQQEQEQGADDEEDEEENDVDGTRDTADSPATSVSTKEVVIDDEAAKHQAFYNSLIMKASLADSYDIVPKVAIPHATGINCFALPKTSKWLFTGGEDGFIRKYDFFASIDGEIQLTSAQRHSLVDLITNAGVLLAYWDNEIPVKRSSIKGDTYEPKLSPVYSLAVENNCLWLLGGLSTGGINLQSIRHNEGRIVHHFKGHSNSVSVLQLNQRQDQFLSGSWDNNIIQWDLNTGNQIANFKDSTGQISSIQYRPSGGISLDQAQQAQPDDDDMDSLFGDDDDDDDNRNNVTDKPKENNQPGDPQSEVDENVFLSSSVDGSLYVWDVRTHKHVLRLKPPKGTPPWCVSACWSYDGNSIFAGRRNSCVEEFSLKMPFNSSGDPTPARTLKFPSVSGAVTAVSALPNHNHVVCGSYDNIRIYDLRLHSDSQKKTPFLIVPGHHGGTVCDIMFDPTYRYMISASGNRGWQGSSIESAFVYEVGIE</sequence>
<dbReference type="InterPro" id="IPR015943">
    <property type="entry name" value="WD40/YVTN_repeat-like_dom_sf"/>
</dbReference>
<feature type="compositionally biased region" description="Basic and acidic residues" evidence="2">
    <location>
        <begin position="341"/>
        <end position="351"/>
    </location>
</feature>